<dbReference type="Proteomes" id="UP000015388">
    <property type="component" value="Chromosome"/>
</dbReference>
<dbReference type="KEGG" id="cmd:B841_06060"/>
<dbReference type="EMBL" id="CP003924">
    <property type="protein sequence ID" value="AGS34685.1"/>
    <property type="molecule type" value="Genomic_DNA"/>
</dbReference>
<dbReference type="PATRIC" id="fig|1224163.3.peg.1217"/>
<sequence>MNWLKAAGLGVFAAAVVTVLSVPLWPTPTYVSKSGVHVGEGGAVSVFVHGCGVEYDRVMVRSGGDIAATYAAAPVSGAQVFEVGAPAPDGWRLTRGESLVTGEPVQVTVSLVDASREVRFRDSDVGWEWLDDPGFVVLGTYDSAVAHLLARPGEWDEVC</sequence>
<dbReference type="STRING" id="1224163.B841_06060"/>
<dbReference type="AlphaFoldDB" id="S5T262"/>
<proteinExistence type="predicted"/>
<dbReference type="OrthoDB" id="9806956at2"/>
<dbReference type="HOGENOM" id="CLU_1657894_0_0_11"/>
<protein>
    <submittedName>
        <fullName evidence="1">Uncharacterized protein</fullName>
    </submittedName>
</protein>
<accession>S5T262</accession>
<reference evidence="1 2" key="1">
    <citation type="submission" date="2012-11" db="EMBL/GenBank/DDBJ databases">
        <title>The complete genome sequence of Corynebacterium maris Coryn-1 (=DSM 45190).</title>
        <authorList>
            <person name="Schaffert L."/>
            <person name="Albersmeier A."/>
            <person name="Kalinowski J."/>
            <person name="Ruckert C."/>
        </authorList>
    </citation>
    <scope>NUCLEOTIDE SEQUENCE [LARGE SCALE GENOMIC DNA]</scope>
    <source>
        <strain evidence="2">Coryn-1</strain>
    </source>
</reference>
<gene>
    <name evidence="1" type="ORF">B841_06060</name>
</gene>
<name>S5T262_9CORY</name>
<organism evidence="1 2">
    <name type="scientific">Corynebacterium maris DSM 45190</name>
    <dbReference type="NCBI Taxonomy" id="1224163"/>
    <lineage>
        <taxon>Bacteria</taxon>
        <taxon>Bacillati</taxon>
        <taxon>Actinomycetota</taxon>
        <taxon>Actinomycetes</taxon>
        <taxon>Mycobacteriales</taxon>
        <taxon>Corynebacteriaceae</taxon>
        <taxon>Corynebacterium</taxon>
    </lineage>
</organism>
<evidence type="ECO:0000313" key="1">
    <source>
        <dbReference type="EMBL" id="AGS34685.1"/>
    </source>
</evidence>
<keyword evidence="2" id="KW-1185">Reference proteome</keyword>
<dbReference type="RefSeq" id="WP_020934618.1">
    <property type="nucleotide sequence ID" value="NC_021915.1"/>
</dbReference>
<evidence type="ECO:0000313" key="2">
    <source>
        <dbReference type="Proteomes" id="UP000015388"/>
    </source>
</evidence>